<evidence type="ECO:0000256" key="4">
    <source>
        <dbReference type="ARBA" id="ARBA00008954"/>
    </source>
</evidence>
<comment type="similarity">
    <text evidence="4 16">Belongs to the class-III pyridoxal-phosphate-dependent aminotransferase family.</text>
</comment>
<evidence type="ECO:0000256" key="13">
    <source>
        <dbReference type="ARBA" id="ARBA00031787"/>
    </source>
</evidence>
<dbReference type="Pfam" id="PF00202">
    <property type="entry name" value="Aminotran_3"/>
    <property type="match status" value="1"/>
</dbReference>
<comment type="cofactor">
    <cofactor evidence="2">
        <name>pyridoxal 5'-phosphate</name>
        <dbReference type="ChEBI" id="CHEBI:597326"/>
    </cofactor>
</comment>
<evidence type="ECO:0000256" key="12">
    <source>
        <dbReference type="ARBA" id="ARBA00030857"/>
    </source>
</evidence>
<dbReference type="InterPro" id="IPR015424">
    <property type="entry name" value="PyrdxlP-dep_Trfase"/>
</dbReference>
<evidence type="ECO:0000256" key="3">
    <source>
        <dbReference type="ARBA" id="ARBA00005176"/>
    </source>
</evidence>
<dbReference type="Gene3D" id="3.90.1150.10">
    <property type="entry name" value="Aspartate Aminotransferase, domain 1"/>
    <property type="match status" value="1"/>
</dbReference>
<dbReference type="GO" id="GO:0009448">
    <property type="term" value="P:gamma-aminobutyric acid metabolic process"/>
    <property type="evidence" value="ECO:0007669"/>
    <property type="project" value="InterPro"/>
</dbReference>
<name>A0A1C5JAK8_9ACTN</name>
<dbReference type="PANTHER" id="PTHR11986">
    <property type="entry name" value="AMINOTRANSFERASE CLASS III"/>
    <property type="match status" value="1"/>
</dbReference>
<keyword evidence="9 16" id="KW-0663">Pyridoxal phosphate</keyword>
<organism evidence="17 18">
    <name type="scientific">Micromonospora coxensis</name>
    <dbReference type="NCBI Taxonomy" id="356852"/>
    <lineage>
        <taxon>Bacteria</taxon>
        <taxon>Bacillati</taxon>
        <taxon>Actinomycetota</taxon>
        <taxon>Actinomycetes</taxon>
        <taxon>Micromonosporales</taxon>
        <taxon>Micromonosporaceae</taxon>
        <taxon>Micromonospora</taxon>
    </lineage>
</organism>
<proteinExistence type="inferred from homology"/>
<evidence type="ECO:0000256" key="9">
    <source>
        <dbReference type="ARBA" id="ARBA00022898"/>
    </source>
</evidence>
<dbReference type="AlphaFoldDB" id="A0A1C5JAK8"/>
<dbReference type="InterPro" id="IPR015422">
    <property type="entry name" value="PyrdxlP-dep_Trfase_small"/>
</dbReference>
<accession>A0A1C5JAK8</accession>
<evidence type="ECO:0000256" key="7">
    <source>
        <dbReference type="ARBA" id="ARBA00022576"/>
    </source>
</evidence>
<sequence length="423" mass="44182">MTSSEELHKRRGAAVARGVGSVVPYYVDRAAGGTLTDVDGRQWIDFAAGIAVTNVGNSAPRVVEAVKAQVERFTHTCFMVAPYESYVAVCEQLNLLTPGTFEKRSALFNSGAEAVENAVKIARHATGRPAVVVFDHAYHGRTNLTMALTAKNMPYKHRFGPFAGEIYRVPMSYPLRDGGLSGAEAAARAIETVEKQVGAENVAALLIEPIQGEGGFVVPAPGFLPALREWATATGVVFVADEIQTGFCRTGDWFACQHEGVEPDLVTLAKGIAGGLPLAAVTGRAELMDAVHVGGLGGTYGGNPLACAAALASIETMHELDLAAAARRIGRVMGDRLRAIAARDPGIAEVRGRGAMLAVELVRPGTLTADPAAAAAVSAACHAAGLLTLTCGTYGNVLRFLPPLVISDEELNRGLDILDAAVG</sequence>
<keyword evidence="18" id="KW-1185">Reference proteome</keyword>
<dbReference type="GO" id="GO:0047298">
    <property type="term" value="F:(S)-3-amino-2-methylpropionate transaminase activity"/>
    <property type="evidence" value="ECO:0007669"/>
    <property type="project" value="UniProtKB-EC"/>
</dbReference>
<evidence type="ECO:0000256" key="14">
    <source>
        <dbReference type="ARBA" id="ARBA00048021"/>
    </source>
</evidence>
<dbReference type="NCBIfam" id="NF004714">
    <property type="entry name" value="PRK06058.1"/>
    <property type="match status" value="1"/>
</dbReference>
<evidence type="ECO:0000256" key="15">
    <source>
        <dbReference type="ARBA" id="ARBA00050054"/>
    </source>
</evidence>
<dbReference type="InterPro" id="IPR050103">
    <property type="entry name" value="Class-III_PLP-dep_AT"/>
</dbReference>
<comment type="catalytic activity">
    <reaction evidence="14">
        <text>4-aminobutanoate + 2-oxoglutarate = succinate semialdehyde + L-glutamate</text>
        <dbReference type="Rhea" id="RHEA:23352"/>
        <dbReference type="ChEBI" id="CHEBI:16810"/>
        <dbReference type="ChEBI" id="CHEBI:29985"/>
        <dbReference type="ChEBI" id="CHEBI:57706"/>
        <dbReference type="ChEBI" id="CHEBI:59888"/>
        <dbReference type="EC" id="2.6.1.19"/>
    </reaction>
</comment>
<evidence type="ECO:0000256" key="10">
    <source>
        <dbReference type="ARBA" id="ARBA00029760"/>
    </source>
</evidence>
<evidence type="ECO:0000313" key="18">
    <source>
        <dbReference type="Proteomes" id="UP000198215"/>
    </source>
</evidence>
<dbReference type="Proteomes" id="UP000198215">
    <property type="component" value="Chromosome I"/>
</dbReference>
<dbReference type="EC" id="2.6.1.22" evidence="5"/>
<dbReference type="InterPro" id="IPR005814">
    <property type="entry name" value="Aminotrans_3"/>
</dbReference>
<dbReference type="InterPro" id="IPR049704">
    <property type="entry name" value="Aminotrans_3_PPA_site"/>
</dbReference>
<evidence type="ECO:0000256" key="5">
    <source>
        <dbReference type="ARBA" id="ARBA00012876"/>
    </source>
</evidence>
<dbReference type="EMBL" id="LT607753">
    <property type="protein sequence ID" value="SCG67066.1"/>
    <property type="molecule type" value="Genomic_DNA"/>
</dbReference>
<reference evidence="18" key="1">
    <citation type="submission" date="2016-06" db="EMBL/GenBank/DDBJ databases">
        <authorList>
            <person name="Varghese N."/>
            <person name="Submissions Spin"/>
        </authorList>
    </citation>
    <scope>NUCLEOTIDE SEQUENCE [LARGE SCALE GENOMIC DNA]</scope>
    <source>
        <strain evidence="18">DSM 45161</strain>
    </source>
</reference>
<comment type="pathway">
    <text evidence="3">Amino-acid degradation; 4-aminobutanoate degradation.</text>
</comment>
<evidence type="ECO:0000256" key="8">
    <source>
        <dbReference type="ARBA" id="ARBA00022679"/>
    </source>
</evidence>
<evidence type="ECO:0000256" key="6">
    <source>
        <dbReference type="ARBA" id="ARBA00012912"/>
    </source>
</evidence>
<evidence type="ECO:0000256" key="2">
    <source>
        <dbReference type="ARBA" id="ARBA00001933"/>
    </source>
</evidence>
<dbReference type="SUPFAM" id="SSF53383">
    <property type="entry name" value="PLP-dependent transferases"/>
    <property type="match status" value="1"/>
</dbReference>
<dbReference type="GO" id="GO:0034386">
    <property type="term" value="F:4-aminobutyrate:2-oxoglutarate transaminase activity"/>
    <property type="evidence" value="ECO:0007669"/>
    <property type="project" value="UniProtKB-EC"/>
</dbReference>
<dbReference type="InterPro" id="IPR015421">
    <property type="entry name" value="PyrdxlP-dep_Trfase_major"/>
</dbReference>
<evidence type="ECO:0000256" key="11">
    <source>
        <dbReference type="ARBA" id="ARBA00030204"/>
    </source>
</evidence>
<dbReference type="Gene3D" id="3.40.640.10">
    <property type="entry name" value="Type I PLP-dependent aspartate aminotransferase-like (Major domain)"/>
    <property type="match status" value="1"/>
</dbReference>
<dbReference type="RefSeq" id="WP_088977528.1">
    <property type="nucleotide sequence ID" value="NZ_LT607753.1"/>
</dbReference>
<keyword evidence="8 17" id="KW-0808">Transferase</keyword>
<evidence type="ECO:0000256" key="1">
    <source>
        <dbReference type="ARBA" id="ARBA00001750"/>
    </source>
</evidence>
<dbReference type="EC" id="2.6.1.19" evidence="6"/>
<evidence type="ECO:0000313" key="17">
    <source>
        <dbReference type="EMBL" id="SCG67066.1"/>
    </source>
</evidence>
<dbReference type="NCBIfam" id="TIGR00700">
    <property type="entry name" value="GABAtrnsam"/>
    <property type="match status" value="1"/>
</dbReference>
<dbReference type="GO" id="GO:0042802">
    <property type="term" value="F:identical protein binding"/>
    <property type="evidence" value="ECO:0007669"/>
    <property type="project" value="TreeGrafter"/>
</dbReference>
<dbReference type="PANTHER" id="PTHR11986:SF79">
    <property type="entry name" value="ACETYLORNITHINE AMINOTRANSFERASE, MITOCHONDRIAL"/>
    <property type="match status" value="1"/>
</dbReference>
<comment type="catalytic activity">
    <reaction evidence="1">
        <text>(S)-3-amino-2-methylpropanoate + 2-oxoglutarate = 2-methyl-3-oxopropanoate + L-glutamate</text>
        <dbReference type="Rhea" id="RHEA:13993"/>
        <dbReference type="ChEBI" id="CHEBI:16810"/>
        <dbReference type="ChEBI" id="CHEBI:29985"/>
        <dbReference type="ChEBI" id="CHEBI:57700"/>
        <dbReference type="ChEBI" id="CHEBI:58655"/>
        <dbReference type="EC" id="2.6.1.22"/>
    </reaction>
</comment>
<gene>
    <name evidence="17" type="ORF">GA0070614_4187</name>
</gene>
<dbReference type="PIRSF" id="PIRSF000521">
    <property type="entry name" value="Transaminase_4ab_Lys_Orn"/>
    <property type="match status" value="1"/>
</dbReference>
<protein>
    <recommendedName>
        <fullName evidence="12">(S)-3-amino-2-methylpropionate transaminase</fullName>
        <ecNumber evidence="6">2.6.1.19</ecNumber>
        <ecNumber evidence="5">2.6.1.22</ecNumber>
    </recommendedName>
    <alternativeName>
        <fullName evidence="13">GABA aminotransferase</fullName>
    </alternativeName>
    <alternativeName>
        <fullName evidence="11">Gamma-amino-N-butyrate transaminase</fullName>
    </alternativeName>
    <alternativeName>
        <fullName evidence="15">Glutamate:succinic semialdehyde transaminase</fullName>
    </alternativeName>
    <alternativeName>
        <fullName evidence="10">L-AIBAT</fullName>
    </alternativeName>
</protein>
<keyword evidence="7 17" id="KW-0032">Aminotransferase</keyword>
<dbReference type="InterPro" id="IPR004632">
    <property type="entry name" value="4NH2But_aminotransferase_bac"/>
</dbReference>
<dbReference type="GO" id="GO:0030170">
    <property type="term" value="F:pyridoxal phosphate binding"/>
    <property type="evidence" value="ECO:0007669"/>
    <property type="project" value="InterPro"/>
</dbReference>
<evidence type="ECO:0000256" key="16">
    <source>
        <dbReference type="RuleBase" id="RU003560"/>
    </source>
</evidence>
<dbReference type="CDD" id="cd00610">
    <property type="entry name" value="OAT_like"/>
    <property type="match status" value="1"/>
</dbReference>
<dbReference type="PROSITE" id="PS00600">
    <property type="entry name" value="AA_TRANSFER_CLASS_3"/>
    <property type="match status" value="1"/>
</dbReference>
<dbReference type="OrthoDB" id="4510254at2"/>
<dbReference type="FunFam" id="3.40.640.10:FF:000013">
    <property type="entry name" value="4-aminobutyrate aminotransferase"/>
    <property type="match status" value="1"/>
</dbReference>